<organism evidence="1 2">
    <name type="scientific">Thermothelomyces thermophilus (strain ATCC 42464 / BCRC 31852 / DSM 1799)</name>
    <name type="common">Sporotrichum thermophile</name>
    <dbReference type="NCBI Taxonomy" id="573729"/>
    <lineage>
        <taxon>Eukaryota</taxon>
        <taxon>Fungi</taxon>
        <taxon>Dikarya</taxon>
        <taxon>Ascomycota</taxon>
        <taxon>Pezizomycotina</taxon>
        <taxon>Sordariomycetes</taxon>
        <taxon>Sordariomycetidae</taxon>
        <taxon>Sordariales</taxon>
        <taxon>Chaetomiaceae</taxon>
        <taxon>Thermothelomyces</taxon>
    </lineage>
</organism>
<name>G2QLW0_THET4</name>
<dbReference type="Proteomes" id="UP000007322">
    <property type="component" value="Chromosome 6"/>
</dbReference>
<dbReference type="EMBL" id="CP003007">
    <property type="protein sequence ID" value="AEO60940.1"/>
    <property type="molecule type" value="Genomic_DNA"/>
</dbReference>
<dbReference type="HOGENOM" id="CLU_1598549_0_0_1"/>
<protein>
    <submittedName>
        <fullName evidence="1">Uncharacterized protein</fullName>
    </submittedName>
</protein>
<dbReference type="OMA" id="VDESSWH"/>
<evidence type="ECO:0000313" key="1">
    <source>
        <dbReference type="EMBL" id="AEO60940.1"/>
    </source>
</evidence>
<sequence>MTSQIFSTASQTSQPPRSPWLRKYGGEMRNVLNITGDTVAHSGFAPLFPSLHPTYFAEESTVFEQLPPYPIPPGHELDMLFSTEASQIMLNGGLTTWEMGVLREHLAGGRPGGHRQMDPVTPYYLDAGPGVRVDEGGWHPVFAKSKWYDFRLPIVDGKLVREALPGINVSDVWSVDMAHG</sequence>
<dbReference type="AlphaFoldDB" id="G2QLW0"/>
<dbReference type="STRING" id="573729.G2QLW0"/>
<dbReference type="GeneID" id="11514322"/>
<dbReference type="InParanoid" id="G2QLW0"/>
<dbReference type="KEGG" id="mtm:MYCTH_98000"/>
<dbReference type="RefSeq" id="XP_003666185.1">
    <property type="nucleotide sequence ID" value="XM_003666137.1"/>
</dbReference>
<evidence type="ECO:0000313" key="2">
    <source>
        <dbReference type="Proteomes" id="UP000007322"/>
    </source>
</evidence>
<dbReference type="OrthoDB" id="10254945at2759"/>
<reference evidence="1 2" key="1">
    <citation type="journal article" date="2011" name="Nat. Biotechnol.">
        <title>Comparative genomic analysis of the thermophilic biomass-degrading fungi Myceliophthora thermophila and Thielavia terrestris.</title>
        <authorList>
            <person name="Berka R.M."/>
            <person name="Grigoriev I.V."/>
            <person name="Otillar R."/>
            <person name="Salamov A."/>
            <person name="Grimwood J."/>
            <person name="Reid I."/>
            <person name="Ishmael N."/>
            <person name="John T."/>
            <person name="Darmond C."/>
            <person name="Moisan M.-C."/>
            <person name="Henrissat B."/>
            <person name="Coutinho P.M."/>
            <person name="Lombard V."/>
            <person name="Natvig D.O."/>
            <person name="Lindquist E."/>
            <person name="Schmutz J."/>
            <person name="Lucas S."/>
            <person name="Harris P."/>
            <person name="Powlowski J."/>
            <person name="Bellemare A."/>
            <person name="Taylor D."/>
            <person name="Butler G."/>
            <person name="de Vries R.P."/>
            <person name="Allijn I.E."/>
            <person name="van den Brink J."/>
            <person name="Ushinsky S."/>
            <person name="Storms R."/>
            <person name="Powell A.J."/>
            <person name="Paulsen I.T."/>
            <person name="Elbourne L.D.H."/>
            <person name="Baker S.E."/>
            <person name="Magnuson J."/>
            <person name="LaBoissiere S."/>
            <person name="Clutterbuck A.J."/>
            <person name="Martinez D."/>
            <person name="Wogulis M."/>
            <person name="de Leon A.L."/>
            <person name="Rey M.W."/>
            <person name="Tsang A."/>
        </authorList>
    </citation>
    <scope>NUCLEOTIDE SEQUENCE [LARGE SCALE GENOMIC DNA]</scope>
    <source>
        <strain evidence="2">ATCC 42464 / BCRC 31852 / DSM 1799</strain>
    </source>
</reference>
<dbReference type="eggNOG" id="ENOG502QSI5">
    <property type="taxonomic scope" value="Eukaryota"/>
</dbReference>
<accession>G2QLW0</accession>
<keyword evidence="2" id="KW-1185">Reference proteome</keyword>
<proteinExistence type="predicted"/>
<dbReference type="VEuPathDB" id="FungiDB:MYCTH_98000"/>
<gene>
    <name evidence="1" type="ORF">MYCTH_98000</name>
</gene>